<evidence type="ECO:0000313" key="2">
    <source>
        <dbReference type="EMBL" id="QEL18422.1"/>
    </source>
</evidence>
<evidence type="ECO:0000256" key="1">
    <source>
        <dbReference type="SAM" id="Phobius"/>
    </source>
</evidence>
<feature type="transmembrane region" description="Helical" evidence="1">
    <location>
        <begin position="97"/>
        <end position="118"/>
    </location>
</feature>
<dbReference type="Proteomes" id="UP000324974">
    <property type="component" value="Chromosome"/>
</dbReference>
<dbReference type="OrthoDB" id="289283at2"/>
<keyword evidence="1" id="KW-1133">Transmembrane helix</keyword>
<organism evidence="2 3">
    <name type="scientific">Limnoglobus roseus</name>
    <dbReference type="NCBI Taxonomy" id="2598579"/>
    <lineage>
        <taxon>Bacteria</taxon>
        <taxon>Pseudomonadati</taxon>
        <taxon>Planctomycetota</taxon>
        <taxon>Planctomycetia</taxon>
        <taxon>Gemmatales</taxon>
        <taxon>Gemmataceae</taxon>
        <taxon>Limnoglobus</taxon>
    </lineage>
</organism>
<name>A0A5C1AL19_9BACT</name>
<dbReference type="EMBL" id="CP042425">
    <property type="protein sequence ID" value="QEL18422.1"/>
    <property type="molecule type" value="Genomic_DNA"/>
</dbReference>
<sequence>MTAPTPSPTHAVARERRGFWIWPWRPPAKVAKAVSSVAFGCEPAVRGFRWIPTALAIGALPLLAGYELGLWPTQLLTGLFLSVVLLPCVMADQFARALAVVALAIGSHSALAIALSAADPVGAAAALRGSSDYWHQTWRWVRSGEDQEYQSGAWLPTHFALLVAVPLTAYTSFGALPLARGVQELDLMNYYVGQLIRVSERPTIAVLLGWHPWSFVRGAAYAVLIFEMTSRSLERMTGRTLCTRRRRRTRLAVGLSLAVLDAVVKWQLAPVVQELLHANLKPEFLDVSIP</sequence>
<protein>
    <submittedName>
        <fullName evidence="2">Uncharacterized protein</fullName>
    </submittedName>
</protein>
<evidence type="ECO:0000313" key="3">
    <source>
        <dbReference type="Proteomes" id="UP000324974"/>
    </source>
</evidence>
<proteinExistence type="predicted"/>
<feature type="transmembrane region" description="Helical" evidence="1">
    <location>
        <begin position="70"/>
        <end position="90"/>
    </location>
</feature>
<dbReference type="AlphaFoldDB" id="A0A5C1AL19"/>
<gene>
    <name evidence="2" type="ORF">PX52LOC_05447</name>
</gene>
<dbReference type="KEGG" id="lrs:PX52LOC_05447"/>
<keyword evidence="1" id="KW-0812">Transmembrane</keyword>
<feature type="transmembrane region" description="Helical" evidence="1">
    <location>
        <begin position="159"/>
        <end position="179"/>
    </location>
</feature>
<keyword evidence="3" id="KW-1185">Reference proteome</keyword>
<dbReference type="RefSeq" id="WP_149112935.1">
    <property type="nucleotide sequence ID" value="NZ_CP042425.1"/>
</dbReference>
<keyword evidence="1" id="KW-0472">Membrane</keyword>
<accession>A0A5C1AL19</accession>
<reference evidence="3" key="1">
    <citation type="submission" date="2019-08" db="EMBL/GenBank/DDBJ databases">
        <title>Limnoglobus roseus gen. nov., sp. nov., a novel freshwater planctomycete with a giant genome from the family Gemmataceae.</title>
        <authorList>
            <person name="Kulichevskaya I.S."/>
            <person name="Naumoff D.G."/>
            <person name="Miroshnikov K."/>
            <person name="Ivanova A."/>
            <person name="Philippov D.A."/>
            <person name="Hakobyan A."/>
            <person name="Rijpstra I.C."/>
            <person name="Sinninghe Damste J.S."/>
            <person name="Liesack W."/>
            <person name="Dedysh S.N."/>
        </authorList>
    </citation>
    <scope>NUCLEOTIDE SEQUENCE [LARGE SCALE GENOMIC DNA]</scope>
    <source>
        <strain evidence="3">PX52</strain>
    </source>
</reference>